<organism evidence="7 8">
    <name type="scientific">Sharpea azabuensis</name>
    <dbReference type="NCBI Taxonomy" id="322505"/>
    <lineage>
        <taxon>Bacteria</taxon>
        <taxon>Bacillati</taxon>
        <taxon>Bacillota</taxon>
        <taxon>Erysipelotrichia</taxon>
        <taxon>Erysipelotrichales</taxon>
        <taxon>Coprobacillaceae</taxon>
        <taxon>Sharpea</taxon>
    </lineage>
</organism>
<dbReference type="SUPFAM" id="SSF53383">
    <property type="entry name" value="PLP-dependent transferases"/>
    <property type="match status" value="1"/>
</dbReference>
<dbReference type="OrthoDB" id="9802872at2"/>
<dbReference type="InterPro" id="IPR015424">
    <property type="entry name" value="PyrdxlP-dep_Trfase"/>
</dbReference>
<evidence type="ECO:0000256" key="1">
    <source>
        <dbReference type="ARBA" id="ARBA00001933"/>
    </source>
</evidence>
<dbReference type="NCBIfam" id="TIGR04350">
    <property type="entry name" value="C_S_lyase_PatB"/>
    <property type="match status" value="1"/>
</dbReference>
<dbReference type="InterPro" id="IPR027619">
    <property type="entry name" value="C-S_lyase_PatB-like"/>
</dbReference>
<dbReference type="InterPro" id="IPR004839">
    <property type="entry name" value="Aminotransferase_I/II_large"/>
</dbReference>
<dbReference type="Gene3D" id="3.40.640.10">
    <property type="entry name" value="Type I PLP-dependent aspartate aminotransferase-like (Major domain)"/>
    <property type="match status" value="1"/>
</dbReference>
<comment type="similarity">
    <text evidence="5">Belongs to the class-II pyridoxal-phosphate-dependent aminotransferase family. MalY/PatB cystathionine beta-lyase subfamily.</text>
</comment>
<evidence type="ECO:0000256" key="5">
    <source>
        <dbReference type="ARBA" id="ARBA00037974"/>
    </source>
</evidence>
<dbReference type="Gene3D" id="3.90.1150.10">
    <property type="entry name" value="Aspartate Aminotransferase, domain 1"/>
    <property type="match status" value="1"/>
</dbReference>
<keyword evidence="8" id="KW-1185">Reference proteome</keyword>
<gene>
    <name evidence="7" type="ORF">SAMN04487834_11211</name>
</gene>
<sequence>MYDFDKDINRRHTNSLKWDVKENELPMWVADMDFETAPGIIEALHKRVNHGIFGYNTVPDTYFQSIQMWWEKYHHFKMKKEWMMFCTGVVPAISSIVRKVTTVGENVLIQSPVYNIFYNSILNNGRHVLSSDLVYDGKAYHIDFEDLEKKLALPQTTLMILCNPHNPIGKIWDKETLERIGALCHKHHVLVLSDEIHCDITAPQEEYIPFASVSKINQEISMTCIAPTKAFNIAGLQTSCIVVPNAVLRHRVNRGINTDEVAEANSFAISASIAAFQKGREWLMELRTYIEHNKQMAVAYINEHIPELYVVPSKATYLLWVDCSKVCTDSVLLVDYIRKKTGLYVSDGQEYGENGKQFIRINVACPYQRMMDGLERLNEGIKSFQRK</sequence>
<dbReference type="STRING" id="322505.SAMN04487836_1211"/>
<dbReference type="Proteomes" id="UP000183028">
    <property type="component" value="Unassembled WGS sequence"/>
</dbReference>
<proteinExistence type="inferred from homology"/>
<dbReference type="AlphaFoldDB" id="A0A1H6Y6A1"/>
<evidence type="ECO:0000256" key="3">
    <source>
        <dbReference type="ARBA" id="ARBA00022898"/>
    </source>
</evidence>
<dbReference type="Pfam" id="PF00155">
    <property type="entry name" value="Aminotran_1_2"/>
    <property type="match status" value="1"/>
</dbReference>
<accession>A0A1H6Y6A1</accession>
<feature type="domain" description="Aminotransferase class I/classII large" evidence="6">
    <location>
        <begin position="33"/>
        <end position="371"/>
    </location>
</feature>
<evidence type="ECO:0000313" key="8">
    <source>
        <dbReference type="Proteomes" id="UP000183028"/>
    </source>
</evidence>
<dbReference type="eggNOG" id="COG1168">
    <property type="taxonomic scope" value="Bacteria"/>
</dbReference>
<dbReference type="GO" id="GO:0030170">
    <property type="term" value="F:pyridoxal phosphate binding"/>
    <property type="evidence" value="ECO:0007669"/>
    <property type="project" value="InterPro"/>
</dbReference>
<protein>
    <recommendedName>
        <fullName evidence="2">cysteine-S-conjugate beta-lyase</fullName>
        <ecNumber evidence="2">4.4.1.13</ecNumber>
    </recommendedName>
</protein>
<evidence type="ECO:0000256" key="4">
    <source>
        <dbReference type="ARBA" id="ARBA00023239"/>
    </source>
</evidence>
<comment type="cofactor">
    <cofactor evidence="1">
        <name>pyridoxal 5'-phosphate</name>
        <dbReference type="ChEBI" id="CHEBI:597326"/>
    </cofactor>
</comment>
<dbReference type="PANTHER" id="PTHR43525:SF1">
    <property type="entry name" value="PROTEIN MALY"/>
    <property type="match status" value="1"/>
</dbReference>
<dbReference type="EMBL" id="FNYK01000121">
    <property type="protein sequence ID" value="SEJ35434.1"/>
    <property type="molecule type" value="Genomic_DNA"/>
</dbReference>
<dbReference type="CDD" id="cd00609">
    <property type="entry name" value="AAT_like"/>
    <property type="match status" value="1"/>
</dbReference>
<evidence type="ECO:0000313" key="7">
    <source>
        <dbReference type="EMBL" id="SEJ35434.1"/>
    </source>
</evidence>
<name>A0A1H6Y6A1_9FIRM</name>
<dbReference type="InterPro" id="IPR051798">
    <property type="entry name" value="Class-II_PLP-Dep_Aminotrans"/>
</dbReference>
<dbReference type="GO" id="GO:0047804">
    <property type="term" value="F:cysteine-S-conjugate beta-lyase activity"/>
    <property type="evidence" value="ECO:0007669"/>
    <property type="project" value="UniProtKB-EC"/>
</dbReference>
<dbReference type="PANTHER" id="PTHR43525">
    <property type="entry name" value="PROTEIN MALY"/>
    <property type="match status" value="1"/>
</dbReference>
<evidence type="ECO:0000259" key="6">
    <source>
        <dbReference type="Pfam" id="PF00155"/>
    </source>
</evidence>
<dbReference type="InterPro" id="IPR015421">
    <property type="entry name" value="PyrdxlP-dep_Trfase_major"/>
</dbReference>
<reference evidence="8" key="1">
    <citation type="submission" date="2016-10" db="EMBL/GenBank/DDBJ databases">
        <authorList>
            <person name="Varghese N."/>
        </authorList>
    </citation>
    <scope>NUCLEOTIDE SEQUENCE [LARGE SCALE GENOMIC DNA]</scope>
    <source>
        <strain evidence="8">DSM 20406</strain>
    </source>
</reference>
<keyword evidence="3" id="KW-0663">Pyridoxal phosphate</keyword>
<evidence type="ECO:0000256" key="2">
    <source>
        <dbReference type="ARBA" id="ARBA00012224"/>
    </source>
</evidence>
<dbReference type="EC" id="4.4.1.13" evidence="2"/>
<dbReference type="InterPro" id="IPR015422">
    <property type="entry name" value="PyrdxlP-dep_Trfase_small"/>
</dbReference>
<keyword evidence="4 7" id="KW-0456">Lyase</keyword>
<dbReference type="RefSeq" id="WP_074732909.1">
    <property type="nucleotide sequence ID" value="NZ_FNYK01000121.1"/>
</dbReference>